<keyword evidence="1" id="KW-0012">Acyltransferase</keyword>
<sequence>MIGQARSAAEALRPLNIRYSSTEVTVLVANELWSAAEQLREQFQASAWAAAAPADAEGNAVEPVELAARFLKFCVGQLPAGLPWKELAQVLFKHFCETFLRGNDVHAATEALDAPVRRDVINAYYSAQVLLAD</sequence>
<reference evidence="1" key="1">
    <citation type="submission" date="2022-07" db="EMBL/GenBank/DDBJ databases">
        <title>Phylogenomic reconstructions and comparative analyses of Kickxellomycotina fungi.</title>
        <authorList>
            <person name="Reynolds N.K."/>
            <person name="Stajich J.E."/>
            <person name="Barry K."/>
            <person name="Grigoriev I.V."/>
            <person name="Crous P."/>
            <person name="Smith M.E."/>
        </authorList>
    </citation>
    <scope>NUCLEOTIDE SEQUENCE</scope>
    <source>
        <strain evidence="1">CBS 109366</strain>
    </source>
</reference>
<evidence type="ECO:0000313" key="2">
    <source>
        <dbReference type="Proteomes" id="UP001140234"/>
    </source>
</evidence>
<name>A0ACC1JK94_9FUNG</name>
<comment type="caution">
    <text evidence="1">The sequence shown here is derived from an EMBL/GenBank/DDBJ whole genome shotgun (WGS) entry which is preliminary data.</text>
</comment>
<accession>A0ACC1JK94</accession>
<keyword evidence="1" id="KW-0808">Transferase</keyword>
<proteinExistence type="predicted"/>
<dbReference type="EC" id="2.3.1.86" evidence="1"/>
<feature type="non-terminal residue" evidence="1">
    <location>
        <position position="133"/>
    </location>
</feature>
<gene>
    <name evidence="1" type="primary">fas2_10</name>
    <name evidence="1" type="ORF">IWQ57_006241</name>
</gene>
<dbReference type="EMBL" id="JANBUJ010003432">
    <property type="protein sequence ID" value="KAJ2760685.1"/>
    <property type="molecule type" value="Genomic_DNA"/>
</dbReference>
<evidence type="ECO:0000313" key="1">
    <source>
        <dbReference type="EMBL" id="KAJ2760685.1"/>
    </source>
</evidence>
<dbReference type="Proteomes" id="UP001140234">
    <property type="component" value="Unassembled WGS sequence"/>
</dbReference>
<organism evidence="1 2">
    <name type="scientific">Coemansia nantahalensis</name>
    <dbReference type="NCBI Taxonomy" id="2789366"/>
    <lineage>
        <taxon>Eukaryota</taxon>
        <taxon>Fungi</taxon>
        <taxon>Fungi incertae sedis</taxon>
        <taxon>Zoopagomycota</taxon>
        <taxon>Kickxellomycotina</taxon>
        <taxon>Kickxellomycetes</taxon>
        <taxon>Kickxellales</taxon>
        <taxon>Kickxellaceae</taxon>
        <taxon>Coemansia</taxon>
    </lineage>
</organism>
<keyword evidence="2" id="KW-1185">Reference proteome</keyword>
<protein>
    <submittedName>
        <fullName evidence="1">Fatty acid synthase alpha subunit Lsd1</fullName>
        <ecNumber evidence="1">2.3.1.86</ecNumber>
    </submittedName>
</protein>